<feature type="compositionally biased region" description="Polar residues" evidence="1">
    <location>
        <begin position="160"/>
        <end position="175"/>
    </location>
</feature>
<feature type="region of interest" description="Disordered" evidence="1">
    <location>
        <begin position="248"/>
        <end position="311"/>
    </location>
</feature>
<gene>
    <name evidence="4" type="ORF">FYK55_20495</name>
</gene>
<feature type="domain" description="GYF" evidence="3">
    <location>
        <begin position="195"/>
        <end position="240"/>
    </location>
</feature>
<comment type="caution">
    <text evidence="4">The sequence shown here is derived from an EMBL/GenBank/DDBJ whole genome shotgun (WGS) entry which is preliminary data.</text>
</comment>
<name>A0A5M6CYU8_9BACT</name>
<evidence type="ECO:0000313" key="5">
    <source>
        <dbReference type="Proteomes" id="UP000324479"/>
    </source>
</evidence>
<proteinExistence type="predicted"/>
<keyword evidence="5" id="KW-1185">Reference proteome</keyword>
<evidence type="ECO:0000313" key="4">
    <source>
        <dbReference type="EMBL" id="KAA5540398.1"/>
    </source>
</evidence>
<feature type="compositionally biased region" description="Basic and acidic residues" evidence="1">
    <location>
        <begin position="137"/>
        <end position="150"/>
    </location>
</feature>
<dbReference type="AlphaFoldDB" id="A0A5M6CYU8"/>
<dbReference type="Pfam" id="PF14237">
    <property type="entry name" value="GYF_2"/>
    <property type="match status" value="1"/>
</dbReference>
<reference evidence="4 5" key="1">
    <citation type="submission" date="2019-08" db="EMBL/GenBank/DDBJ databases">
        <authorList>
            <person name="Dhanesh K."/>
            <person name="Kumar G."/>
            <person name="Sasikala C."/>
            <person name="Venkata Ramana C."/>
        </authorList>
    </citation>
    <scope>NUCLEOTIDE SEQUENCE [LARGE SCALE GENOMIC DNA]</scope>
    <source>
        <strain evidence="4 5">JC645</strain>
    </source>
</reference>
<feature type="compositionally biased region" description="Gly residues" evidence="1">
    <location>
        <begin position="292"/>
        <end position="308"/>
    </location>
</feature>
<evidence type="ECO:0000259" key="3">
    <source>
        <dbReference type="Pfam" id="PF14237"/>
    </source>
</evidence>
<dbReference type="InterPro" id="IPR035445">
    <property type="entry name" value="GYF-like_dom_sf"/>
</dbReference>
<sequence length="346" mass="35191">MGIRFSCHGCGKPLNIKNELAGRRGICPECRTRFRIPKHDTAHSIPLEGQTRRGEDANPGERTVPGRASRASGSREQTGVATASGASAHHGAAANHGAAREATASGAAPNGSSGNGSTANGLAANGATTNGGQARQEAPRAQRVTSDRRRPNAAAEVQRSGEQPWQDTAGNQTAESGRVTAAELDVLSAADGATWYVRPPSGGQYGPATGSVLKTWIAEGRVARTALLWRDGWPQWREACDALPEIADSLPDASSPAGGDVFAQRPESPSRPNASATAEPSGGIDVSAGGPNSAGGIGSQGGFSGDAGVGTVRRGRTSKRIATMAVLAALALLLMVTLILVANLGG</sequence>
<organism evidence="4 5">
    <name type="scientific">Roseiconus nitratireducens</name>
    <dbReference type="NCBI Taxonomy" id="2605748"/>
    <lineage>
        <taxon>Bacteria</taxon>
        <taxon>Pseudomonadati</taxon>
        <taxon>Planctomycetota</taxon>
        <taxon>Planctomycetia</taxon>
        <taxon>Pirellulales</taxon>
        <taxon>Pirellulaceae</taxon>
        <taxon>Roseiconus</taxon>
    </lineage>
</organism>
<dbReference type="InterPro" id="IPR025640">
    <property type="entry name" value="GYF_2"/>
</dbReference>
<feature type="transmembrane region" description="Helical" evidence="2">
    <location>
        <begin position="321"/>
        <end position="342"/>
    </location>
</feature>
<feature type="compositionally biased region" description="Polar residues" evidence="1">
    <location>
        <begin position="71"/>
        <end position="80"/>
    </location>
</feature>
<keyword evidence="2" id="KW-1133">Transmembrane helix</keyword>
<evidence type="ECO:0000256" key="2">
    <source>
        <dbReference type="SAM" id="Phobius"/>
    </source>
</evidence>
<dbReference type="EMBL" id="VWOX01000013">
    <property type="protein sequence ID" value="KAA5540398.1"/>
    <property type="molecule type" value="Genomic_DNA"/>
</dbReference>
<dbReference type="Proteomes" id="UP000324479">
    <property type="component" value="Unassembled WGS sequence"/>
</dbReference>
<keyword evidence="2" id="KW-0812">Transmembrane</keyword>
<dbReference type="SUPFAM" id="SSF55277">
    <property type="entry name" value="GYF domain"/>
    <property type="match status" value="1"/>
</dbReference>
<feature type="region of interest" description="Disordered" evidence="1">
    <location>
        <begin position="41"/>
        <end position="175"/>
    </location>
</feature>
<feature type="compositionally biased region" description="Low complexity" evidence="1">
    <location>
        <begin position="81"/>
        <end position="132"/>
    </location>
</feature>
<keyword evidence="2" id="KW-0472">Membrane</keyword>
<protein>
    <submittedName>
        <fullName evidence="4">DUF4339 domain-containing protein</fullName>
    </submittedName>
</protein>
<accession>A0A5M6CYU8</accession>
<evidence type="ECO:0000256" key="1">
    <source>
        <dbReference type="SAM" id="MobiDB-lite"/>
    </source>
</evidence>